<name>A0A4Y8INV0_9BACI</name>
<dbReference type="Proteomes" id="UP000297975">
    <property type="component" value="Unassembled WGS sequence"/>
</dbReference>
<dbReference type="PANTHER" id="PTHR41324">
    <property type="entry name" value="MEMBRANE PROTEIN-RELATED"/>
    <property type="match status" value="1"/>
</dbReference>
<keyword evidence="1" id="KW-0472">Membrane</keyword>
<keyword evidence="1" id="KW-0812">Transmembrane</keyword>
<feature type="transmembrane region" description="Helical" evidence="1">
    <location>
        <begin position="243"/>
        <end position="262"/>
    </location>
</feature>
<sequence>MKQSILKDGVMFGAIYIVMLFASYFIPLLGIVLTFVLPIPFVIFSYRYGLKASLIMFSFTLIISSVFVAAISVPMALFMGLGGLAIGLGLYNQRRAYETLALGTVGFSVGLALVYVLTQFFFQVNWMEEFRLAIDETLSTYSTMVNQFSEVSEENLEAIREQMKMMVYKLPSFIVMFGLFYAWVTQWISHKLINKFEQRSFAFPKFKEFNLPLSIIWYYFLGLVLVLIFPSPDDSLFLVAENLYTLSGLLLSLQGLAFLFWVVHFKKWPRAIPIIVIILLVIQPLLLLYPLRILGIIDLGFQLRDRLMKK</sequence>
<dbReference type="AlphaFoldDB" id="A0A4Y8INV0"/>
<feature type="transmembrane region" description="Helical" evidence="1">
    <location>
        <begin position="274"/>
        <end position="297"/>
    </location>
</feature>
<proteinExistence type="predicted"/>
<evidence type="ECO:0000256" key="1">
    <source>
        <dbReference type="SAM" id="Phobius"/>
    </source>
</evidence>
<reference evidence="2 3" key="1">
    <citation type="submission" date="2019-03" db="EMBL/GenBank/DDBJ databases">
        <authorList>
            <person name="He R.-H."/>
        </authorList>
    </citation>
    <scope>NUCLEOTIDE SEQUENCE [LARGE SCALE GENOMIC DNA]</scope>
    <source>
        <strain evidence="3">SH 714</strain>
    </source>
</reference>
<feature type="transmembrane region" description="Helical" evidence="1">
    <location>
        <begin position="209"/>
        <end position="231"/>
    </location>
</feature>
<dbReference type="RefSeq" id="WP_134340265.1">
    <property type="nucleotide sequence ID" value="NZ_SOPW01000009.1"/>
</dbReference>
<accession>A0A4Y8INV0</accession>
<keyword evidence="1" id="KW-1133">Transmembrane helix</keyword>
<organism evidence="2 3">
    <name type="scientific">Filobacillus milosensis</name>
    <dbReference type="NCBI Taxonomy" id="94137"/>
    <lineage>
        <taxon>Bacteria</taxon>
        <taxon>Bacillati</taxon>
        <taxon>Bacillota</taxon>
        <taxon>Bacilli</taxon>
        <taxon>Bacillales</taxon>
        <taxon>Bacillaceae</taxon>
        <taxon>Filobacillus</taxon>
    </lineage>
</organism>
<feature type="transmembrane region" description="Helical" evidence="1">
    <location>
        <begin position="12"/>
        <end position="43"/>
    </location>
</feature>
<keyword evidence="3" id="KW-1185">Reference proteome</keyword>
<dbReference type="PANTHER" id="PTHR41324:SF1">
    <property type="entry name" value="DUF2232 DOMAIN-CONTAINING PROTEIN"/>
    <property type="match status" value="1"/>
</dbReference>
<evidence type="ECO:0000313" key="2">
    <source>
        <dbReference type="EMBL" id="TFB21124.1"/>
    </source>
</evidence>
<dbReference type="OrthoDB" id="2987886at2"/>
<dbReference type="InterPro" id="IPR018710">
    <property type="entry name" value="DUF2232"/>
</dbReference>
<feature type="transmembrane region" description="Helical" evidence="1">
    <location>
        <begin position="55"/>
        <end position="88"/>
    </location>
</feature>
<protein>
    <submittedName>
        <fullName evidence="2">DUF2232 domain-containing protein</fullName>
    </submittedName>
</protein>
<feature type="transmembrane region" description="Helical" evidence="1">
    <location>
        <begin position="100"/>
        <end position="122"/>
    </location>
</feature>
<feature type="transmembrane region" description="Helical" evidence="1">
    <location>
        <begin position="170"/>
        <end position="188"/>
    </location>
</feature>
<evidence type="ECO:0000313" key="3">
    <source>
        <dbReference type="Proteomes" id="UP000297975"/>
    </source>
</evidence>
<comment type="caution">
    <text evidence="2">The sequence shown here is derived from an EMBL/GenBank/DDBJ whole genome shotgun (WGS) entry which is preliminary data.</text>
</comment>
<dbReference type="EMBL" id="SOPW01000009">
    <property type="protein sequence ID" value="TFB21124.1"/>
    <property type="molecule type" value="Genomic_DNA"/>
</dbReference>
<dbReference type="Pfam" id="PF09991">
    <property type="entry name" value="DUF2232"/>
    <property type="match status" value="1"/>
</dbReference>
<gene>
    <name evidence="2" type="ORF">E3U55_09900</name>
</gene>